<sequence>MDPMAHGVLILLVGEENKKRKEYEFCTKDYTWEMVLGWQTDTYDILGMVSSPVECAACKWSNDDELTQQVNQIVSKQIGKQVQKYPPYSSVNCCFSGLKRTN</sequence>
<evidence type="ECO:0000259" key="5">
    <source>
        <dbReference type="Pfam" id="PF01509"/>
    </source>
</evidence>
<dbReference type="AlphaFoldDB" id="A0A6B2LTL1"/>
<dbReference type="GO" id="GO:0006400">
    <property type="term" value="P:tRNA modification"/>
    <property type="evidence" value="ECO:0007669"/>
    <property type="project" value="TreeGrafter"/>
</dbReference>
<keyword evidence="3" id="KW-0819">tRNA processing</keyword>
<evidence type="ECO:0000256" key="4">
    <source>
        <dbReference type="ARBA" id="ARBA00023235"/>
    </source>
</evidence>
<dbReference type="InterPro" id="IPR014780">
    <property type="entry name" value="tRNA_psdUridine_synth_TruB"/>
</dbReference>
<proteinExistence type="inferred from homology"/>
<dbReference type="InterPro" id="IPR020103">
    <property type="entry name" value="PsdUridine_synth_cat_dom_sf"/>
</dbReference>
<dbReference type="PANTHER" id="PTHR13767:SF2">
    <property type="entry name" value="PSEUDOURIDYLATE SYNTHASE TRUB1"/>
    <property type="match status" value="1"/>
</dbReference>
<organism evidence="6">
    <name type="scientific">Arcella intermedia</name>
    <dbReference type="NCBI Taxonomy" id="1963864"/>
    <lineage>
        <taxon>Eukaryota</taxon>
        <taxon>Amoebozoa</taxon>
        <taxon>Tubulinea</taxon>
        <taxon>Elardia</taxon>
        <taxon>Arcellinida</taxon>
        <taxon>Sphaerothecina</taxon>
        <taxon>Arcellidae</taxon>
        <taxon>Arcella</taxon>
    </lineage>
</organism>
<dbReference type="EMBL" id="GIBP01011169">
    <property type="protein sequence ID" value="NDV40138.1"/>
    <property type="molecule type" value="Transcribed_RNA"/>
</dbReference>
<feature type="domain" description="Pseudouridine synthase II N-terminal" evidence="5">
    <location>
        <begin position="1"/>
        <end position="92"/>
    </location>
</feature>
<accession>A0A6B2LTL1</accession>
<dbReference type="Gene3D" id="3.30.2350.10">
    <property type="entry name" value="Pseudouridine synthase"/>
    <property type="match status" value="1"/>
</dbReference>
<dbReference type="PANTHER" id="PTHR13767">
    <property type="entry name" value="TRNA-PSEUDOURIDINE SYNTHASE"/>
    <property type="match status" value="1"/>
</dbReference>
<dbReference type="SUPFAM" id="SSF55120">
    <property type="entry name" value="Pseudouridine synthase"/>
    <property type="match status" value="1"/>
</dbReference>
<evidence type="ECO:0000313" key="6">
    <source>
        <dbReference type="EMBL" id="NDV40138.1"/>
    </source>
</evidence>
<dbReference type="GO" id="GO:0005634">
    <property type="term" value="C:nucleus"/>
    <property type="evidence" value="ECO:0007669"/>
    <property type="project" value="TreeGrafter"/>
</dbReference>
<dbReference type="GO" id="GO:1990481">
    <property type="term" value="P:mRNA pseudouridine synthesis"/>
    <property type="evidence" value="ECO:0007669"/>
    <property type="project" value="TreeGrafter"/>
</dbReference>
<comment type="similarity">
    <text evidence="1">Belongs to the pseudouridine synthase TruB family.</text>
</comment>
<dbReference type="GO" id="GO:0003723">
    <property type="term" value="F:RNA binding"/>
    <property type="evidence" value="ECO:0007669"/>
    <property type="project" value="InterPro"/>
</dbReference>
<dbReference type="InterPro" id="IPR002501">
    <property type="entry name" value="PsdUridine_synth_N"/>
</dbReference>
<evidence type="ECO:0000256" key="1">
    <source>
        <dbReference type="ARBA" id="ARBA00008999"/>
    </source>
</evidence>
<protein>
    <recommendedName>
        <fullName evidence="2">tRNA pseudouridine(55) synthase</fullName>
        <ecNumber evidence="2">5.4.99.25</ecNumber>
    </recommendedName>
</protein>
<evidence type="ECO:0000256" key="2">
    <source>
        <dbReference type="ARBA" id="ARBA00012787"/>
    </source>
</evidence>
<name>A0A6B2LTL1_9EUKA</name>
<keyword evidence="4" id="KW-0413">Isomerase</keyword>
<dbReference type="GO" id="GO:0160148">
    <property type="term" value="F:tRNA pseudouridine(55) synthase activity"/>
    <property type="evidence" value="ECO:0007669"/>
    <property type="project" value="UniProtKB-EC"/>
</dbReference>
<dbReference type="EC" id="5.4.99.25" evidence="2"/>
<reference evidence="6" key="1">
    <citation type="journal article" date="2020" name="J. Eukaryot. Microbiol.">
        <title>De novo Sequencing, Assembly and Annotation of the Transcriptome for the Free-Living Testate Amoeba Arcella intermedia.</title>
        <authorList>
            <person name="Ribeiro G.M."/>
            <person name="Porfirio-Sousa A.L."/>
            <person name="Maurer-Alcala X.X."/>
            <person name="Katz L.A."/>
            <person name="Lahr D.J.G."/>
        </authorList>
    </citation>
    <scope>NUCLEOTIDE SEQUENCE</scope>
</reference>
<dbReference type="Pfam" id="PF01509">
    <property type="entry name" value="TruB_N"/>
    <property type="match status" value="1"/>
</dbReference>
<evidence type="ECO:0000256" key="3">
    <source>
        <dbReference type="ARBA" id="ARBA00022694"/>
    </source>
</evidence>